<dbReference type="EMBL" id="CM017324">
    <property type="protein sequence ID" value="KAE8039292.1"/>
    <property type="molecule type" value="Genomic_DNA"/>
</dbReference>
<organism evidence="10 11">
    <name type="scientific">Carpinus fangiana</name>
    <dbReference type="NCBI Taxonomy" id="176857"/>
    <lineage>
        <taxon>Eukaryota</taxon>
        <taxon>Viridiplantae</taxon>
        <taxon>Streptophyta</taxon>
        <taxon>Embryophyta</taxon>
        <taxon>Tracheophyta</taxon>
        <taxon>Spermatophyta</taxon>
        <taxon>Magnoliopsida</taxon>
        <taxon>eudicotyledons</taxon>
        <taxon>Gunneridae</taxon>
        <taxon>Pentapetalae</taxon>
        <taxon>rosids</taxon>
        <taxon>fabids</taxon>
        <taxon>Fagales</taxon>
        <taxon>Betulaceae</taxon>
        <taxon>Carpinus</taxon>
    </lineage>
</organism>
<dbReference type="AlphaFoldDB" id="A0A660KSC7"/>
<evidence type="ECO:0000256" key="2">
    <source>
        <dbReference type="ARBA" id="ARBA00007727"/>
    </source>
</evidence>
<evidence type="ECO:0000313" key="10">
    <source>
        <dbReference type="EMBL" id="KAE8039292.1"/>
    </source>
</evidence>
<name>A0A660KSC7_9ROSI</name>
<dbReference type="PANTHER" id="PTHR32285:SF14">
    <property type="entry name" value="PROTEIN PMR5"/>
    <property type="match status" value="1"/>
</dbReference>
<feature type="signal peptide" evidence="7">
    <location>
        <begin position="1"/>
        <end position="34"/>
    </location>
</feature>
<evidence type="ECO:0000259" key="8">
    <source>
        <dbReference type="Pfam" id="PF13839"/>
    </source>
</evidence>
<evidence type="ECO:0000256" key="5">
    <source>
        <dbReference type="ARBA" id="ARBA00022989"/>
    </source>
</evidence>
<dbReference type="Proteomes" id="UP000327013">
    <property type="component" value="Chromosome 4"/>
</dbReference>
<accession>A0A660KSC7</accession>
<protein>
    <submittedName>
        <fullName evidence="10">Uncharacterized protein</fullName>
    </submittedName>
</protein>
<dbReference type="GO" id="GO:0005794">
    <property type="term" value="C:Golgi apparatus"/>
    <property type="evidence" value="ECO:0007669"/>
    <property type="project" value="TreeGrafter"/>
</dbReference>
<reference evidence="10 11" key="1">
    <citation type="submission" date="2019-06" db="EMBL/GenBank/DDBJ databases">
        <title>A chromosomal-level reference genome of Carpinus fangiana (Coryloideae, Betulaceae).</title>
        <authorList>
            <person name="Yang X."/>
            <person name="Wang Z."/>
            <person name="Zhang L."/>
            <person name="Hao G."/>
            <person name="Liu J."/>
            <person name="Yang Y."/>
        </authorList>
    </citation>
    <scope>NUCLEOTIDE SEQUENCE [LARGE SCALE GENOMIC DNA]</scope>
    <source>
        <strain evidence="10">Cfa_2016G</strain>
        <tissue evidence="10">Leaf</tissue>
    </source>
</reference>
<evidence type="ECO:0000256" key="4">
    <source>
        <dbReference type="ARBA" id="ARBA00022968"/>
    </source>
</evidence>
<feature type="chain" id="PRO_5024879262" evidence="7">
    <location>
        <begin position="35"/>
        <end position="396"/>
    </location>
</feature>
<evidence type="ECO:0000256" key="1">
    <source>
        <dbReference type="ARBA" id="ARBA00004167"/>
    </source>
</evidence>
<proteinExistence type="inferred from homology"/>
<feature type="domain" description="Trichome birefringence-like C-terminal" evidence="8">
    <location>
        <begin position="114"/>
        <end position="392"/>
    </location>
</feature>
<comment type="subcellular location">
    <subcellularLocation>
        <location evidence="1">Membrane</location>
        <topology evidence="1">Single-pass membrane protein</topology>
    </subcellularLocation>
</comment>
<dbReference type="InterPro" id="IPR026057">
    <property type="entry name" value="TBL_C"/>
</dbReference>
<dbReference type="InterPro" id="IPR029962">
    <property type="entry name" value="TBL"/>
</dbReference>
<keyword evidence="6" id="KW-0472">Membrane</keyword>
<keyword evidence="5" id="KW-1133">Transmembrane helix</keyword>
<dbReference type="Pfam" id="PF14416">
    <property type="entry name" value="PMR5N"/>
    <property type="match status" value="1"/>
</dbReference>
<dbReference type="GO" id="GO:0016020">
    <property type="term" value="C:membrane"/>
    <property type="evidence" value="ECO:0007669"/>
    <property type="project" value="UniProtKB-SubCell"/>
</dbReference>
<evidence type="ECO:0000259" key="9">
    <source>
        <dbReference type="Pfam" id="PF14416"/>
    </source>
</evidence>
<gene>
    <name evidence="10" type="ORF">FH972_011719</name>
</gene>
<dbReference type="GO" id="GO:0016413">
    <property type="term" value="F:O-acetyltransferase activity"/>
    <property type="evidence" value="ECO:0007669"/>
    <property type="project" value="InterPro"/>
</dbReference>
<keyword evidence="7" id="KW-0732">Signal</keyword>
<dbReference type="OrthoDB" id="1839666at2759"/>
<evidence type="ECO:0000256" key="6">
    <source>
        <dbReference type="ARBA" id="ARBA00023136"/>
    </source>
</evidence>
<keyword evidence="3" id="KW-0812">Transmembrane</keyword>
<feature type="domain" description="Trichome birefringence-like N-terminal" evidence="9">
    <location>
        <begin position="60"/>
        <end position="113"/>
    </location>
</feature>
<dbReference type="PANTHER" id="PTHR32285">
    <property type="entry name" value="PROTEIN TRICHOME BIREFRINGENCE-LIKE 9-RELATED"/>
    <property type="match status" value="1"/>
</dbReference>
<keyword evidence="11" id="KW-1185">Reference proteome</keyword>
<sequence length="396" mass="44754">MVLLSCQSSSCSCSFGSCLTILCLLLVQSRIASSAILMSLKHHHNNHQHTRPMIQANQSTCALFAGNWVRDDTYPAYQSANCPTVIDSEFNCQMFGRPDSEYLKYRWKPLNCELPRFNGLEFLLRMRGKTVMFVGDSLGRNQWESLVCMISAAAPTTQLQSIRGDPLSTFKFLDYGVSISFYKAPYLVDIVMEQGKRVLRLEEISGNARAWGGVDVLSFNTGHWWTHKGSLQGWDYMESGGKYYQDMDRLAALDRGLRTWANWVDTNIDTSKTRVFFLSISPTHYNPNEWSVGSTTTTSKNCYGETAPMSGTTYPGGYPDQMRVVDTVLRDMRTPPYLLDITMLSELRKDGHPSIYSGDLSPEQRANPARSADCSHWCLPGLPDTWNQLFYTTLFS</sequence>
<dbReference type="InterPro" id="IPR025846">
    <property type="entry name" value="TBL_N"/>
</dbReference>
<evidence type="ECO:0000256" key="7">
    <source>
        <dbReference type="SAM" id="SignalP"/>
    </source>
</evidence>
<keyword evidence="4" id="KW-0735">Signal-anchor</keyword>
<evidence type="ECO:0000313" key="11">
    <source>
        <dbReference type="Proteomes" id="UP000327013"/>
    </source>
</evidence>
<dbReference type="Pfam" id="PF13839">
    <property type="entry name" value="PC-Esterase"/>
    <property type="match status" value="1"/>
</dbReference>
<evidence type="ECO:0000256" key="3">
    <source>
        <dbReference type="ARBA" id="ARBA00022692"/>
    </source>
</evidence>
<comment type="similarity">
    <text evidence="2">Belongs to the PC-esterase family. TBL subfamily.</text>
</comment>